<dbReference type="GO" id="GO:0005829">
    <property type="term" value="C:cytosol"/>
    <property type="evidence" value="ECO:0007669"/>
    <property type="project" value="TreeGrafter"/>
</dbReference>
<dbReference type="KEGG" id="lhg:JMUB5056_0994"/>
<feature type="compositionally biased region" description="Basic and acidic residues" evidence="11">
    <location>
        <begin position="295"/>
        <end position="354"/>
    </location>
</feature>
<comment type="similarity">
    <text evidence="1 8 9">Belongs to the TRAFAC class translation factor GTPase superfamily. Classic translation factor GTPase family. IF-2 subfamily.</text>
</comment>
<dbReference type="Pfam" id="PF00009">
    <property type="entry name" value="GTP_EFTU"/>
    <property type="match status" value="1"/>
</dbReference>
<dbReference type="AlphaFoldDB" id="A0A510L5Y4"/>
<dbReference type="InterPro" id="IPR005225">
    <property type="entry name" value="Small_GTP-bd"/>
</dbReference>
<dbReference type="InterPro" id="IPR044145">
    <property type="entry name" value="IF2_II"/>
</dbReference>
<dbReference type="InterPro" id="IPR000795">
    <property type="entry name" value="T_Tr_GTP-bd_dom"/>
</dbReference>
<keyword evidence="5 8" id="KW-0648">Protein biosynthesis</keyword>
<evidence type="ECO:0000256" key="10">
    <source>
        <dbReference type="SAM" id="Coils"/>
    </source>
</evidence>
<evidence type="ECO:0000256" key="2">
    <source>
        <dbReference type="ARBA" id="ARBA00020675"/>
    </source>
</evidence>
<keyword evidence="3 8" id="KW-0396">Initiation factor</keyword>
<evidence type="ECO:0000313" key="14">
    <source>
        <dbReference type="Proteomes" id="UP000321561"/>
    </source>
</evidence>
<dbReference type="Pfam" id="PF22042">
    <property type="entry name" value="EF-G_D2"/>
    <property type="match status" value="1"/>
</dbReference>
<dbReference type="Proteomes" id="UP000321561">
    <property type="component" value="Chromosome"/>
</dbReference>
<dbReference type="Pfam" id="PF11987">
    <property type="entry name" value="IF-2"/>
    <property type="match status" value="1"/>
</dbReference>
<keyword evidence="6 8" id="KW-0342">GTP-binding</keyword>
<evidence type="ECO:0000256" key="11">
    <source>
        <dbReference type="SAM" id="MobiDB-lite"/>
    </source>
</evidence>
<dbReference type="NCBIfam" id="TIGR00231">
    <property type="entry name" value="small_GTP"/>
    <property type="match status" value="1"/>
</dbReference>
<evidence type="ECO:0000256" key="6">
    <source>
        <dbReference type="ARBA" id="ARBA00023134"/>
    </source>
</evidence>
<dbReference type="FunFam" id="3.40.50.10050:FF:000001">
    <property type="entry name" value="Translation initiation factor IF-2"/>
    <property type="match status" value="1"/>
</dbReference>
<evidence type="ECO:0000313" key="13">
    <source>
        <dbReference type="EMBL" id="BBM59410.1"/>
    </source>
</evidence>
<keyword evidence="10" id="KW-0175">Coiled coil</keyword>
<dbReference type="PROSITE" id="PS51722">
    <property type="entry name" value="G_TR_2"/>
    <property type="match status" value="1"/>
</dbReference>
<feature type="region of interest" description="Disordered" evidence="11">
    <location>
        <begin position="76"/>
        <end position="100"/>
    </location>
</feature>
<comment type="subcellular location">
    <subcellularLocation>
        <location evidence="8">Cytoplasm</location>
    </subcellularLocation>
</comment>
<dbReference type="HAMAP" id="MF_00100_B">
    <property type="entry name" value="IF_2_B"/>
    <property type="match status" value="1"/>
</dbReference>
<name>A0A510L5Y4_9FUSO</name>
<dbReference type="InterPro" id="IPR000178">
    <property type="entry name" value="TF_IF2_bacterial-like"/>
</dbReference>
<dbReference type="PANTHER" id="PTHR43381:SF5">
    <property type="entry name" value="TR-TYPE G DOMAIN-CONTAINING PROTEIN"/>
    <property type="match status" value="1"/>
</dbReference>
<dbReference type="InterPro" id="IPR027417">
    <property type="entry name" value="P-loop_NTPase"/>
</dbReference>
<keyword evidence="8" id="KW-0963">Cytoplasm</keyword>
<dbReference type="NCBIfam" id="TIGR00487">
    <property type="entry name" value="IF-2"/>
    <property type="match status" value="1"/>
</dbReference>
<evidence type="ECO:0000256" key="3">
    <source>
        <dbReference type="ARBA" id="ARBA00022540"/>
    </source>
</evidence>
<dbReference type="FunFam" id="2.40.30.10:FF:000054">
    <property type="entry name" value="Translation initiation factor IF-2"/>
    <property type="match status" value="1"/>
</dbReference>
<dbReference type="InterPro" id="IPR023115">
    <property type="entry name" value="TIF_IF2_dom3"/>
</dbReference>
<dbReference type="GO" id="GO:0003743">
    <property type="term" value="F:translation initiation factor activity"/>
    <property type="evidence" value="ECO:0007669"/>
    <property type="project" value="UniProtKB-UniRule"/>
</dbReference>
<dbReference type="InterPro" id="IPR006847">
    <property type="entry name" value="IF2_N"/>
</dbReference>
<feature type="compositionally biased region" description="Basic and acidic residues" evidence="11">
    <location>
        <begin position="384"/>
        <end position="402"/>
    </location>
</feature>
<feature type="binding site" evidence="8">
    <location>
        <begin position="622"/>
        <end position="625"/>
    </location>
    <ligand>
        <name>GTP</name>
        <dbReference type="ChEBI" id="CHEBI:37565"/>
    </ligand>
</feature>
<evidence type="ECO:0000256" key="7">
    <source>
        <dbReference type="ARBA" id="ARBA00025162"/>
    </source>
</evidence>
<feature type="domain" description="Tr-type G" evidence="12">
    <location>
        <begin position="513"/>
        <end position="682"/>
    </location>
</feature>
<feature type="region of interest" description="Disordered" evidence="11">
    <location>
        <begin position="119"/>
        <end position="411"/>
    </location>
</feature>
<feature type="binding site" evidence="8">
    <location>
        <begin position="568"/>
        <end position="572"/>
    </location>
    <ligand>
        <name>GTP</name>
        <dbReference type="ChEBI" id="CHEBI:37565"/>
    </ligand>
</feature>
<dbReference type="Gene3D" id="3.40.50.10050">
    <property type="entry name" value="Translation initiation factor IF- 2, domain 3"/>
    <property type="match status" value="1"/>
</dbReference>
<dbReference type="PROSITE" id="PS01176">
    <property type="entry name" value="IF2"/>
    <property type="match status" value="1"/>
</dbReference>
<evidence type="ECO:0000256" key="5">
    <source>
        <dbReference type="ARBA" id="ARBA00022917"/>
    </source>
</evidence>
<dbReference type="InterPro" id="IPR009000">
    <property type="entry name" value="Transl_B-barrel_sf"/>
</dbReference>
<dbReference type="GO" id="GO:0005525">
    <property type="term" value="F:GTP binding"/>
    <property type="evidence" value="ECO:0007669"/>
    <property type="project" value="UniProtKB-KW"/>
</dbReference>
<gene>
    <name evidence="8" type="primary">infB</name>
    <name evidence="13" type="ORF">JMUB5056_0994</name>
</gene>
<feature type="compositionally biased region" description="Polar residues" evidence="11">
    <location>
        <begin position="76"/>
        <end position="88"/>
    </location>
</feature>
<dbReference type="InterPro" id="IPR036925">
    <property type="entry name" value="TIF_IF2_dom3_sf"/>
</dbReference>
<feature type="coiled-coil region" evidence="10">
    <location>
        <begin position="788"/>
        <end position="838"/>
    </location>
</feature>
<dbReference type="SUPFAM" id="SSF52156">
    <property type="entry name" value="Initiation factor IF2/eIF5b, domain 3"/>
    <property type="match status" value="1"/>
</dbReference>
<dbReference type="InterPro" id="IPR015760">
    <property type="entry name" value="TIF_IF2"/>
</dbReference>
<dbReference type="SUPFAM" id="SSF50447">
    <property type="entry name" value="Translation proteins"/>
    <property type="match status" value="2"/>
</dbReference>
<reference evidence="13 14" key="1">
    <citation type="submission" date="2019-07" db="EMBL/GenBank/DDBJ databases">
        <title>Complete Genome Sequence of Leptotrichia hongkongensis Strain JMUB5056.</title>
        <authorList>
            <person name="Watanabe S."/>
            <person name="Cui L."/>
        </authorList>
    </citation>
    <scope>NUCLEOTIDE SEQUENCE [LARGE SCALE GENOMIC DNA]</scope>
    <source>
        <strain evidence="13 14">JMUB5056</strain>
    </source>
</reference>
<dbReference type="Pfam" id="PF04760">
    <property type="entry name" value="IF2_N"/>
    <property type="match status" value="2"/>
</dbReference>
<sequence length="1011" mass="115093">MKVHELAKENGFTATKFMEEIRKFGVDKKHHMNVLSDEEVSLIRKKLQKGVQNNQNNGKTENLNKKEIKTNENIAKTVNSHSDNQKNNSIEHNKINEQENINKNYEKSKQPLEKNIKLNAENKSDNSNKNDLNNVKDLDNNKNHKFDKKENKKKMEMKVNLSSQSNKMNEVNKDKQNFQNRENRENGGRNFQNRDNRNREDRNKDGFRREGRDNFRKDNRNFNRDGNFQSRDGRDNRSFQNKDNQDNRENGGRNFQNRDNRNREDRNKDGFRREGRDSFRKDNRGFNRDGNTQSRDGRDNRSFQNRDRDNQSGSRNFRDRQDNRGFSDKGGFNKDRDDFRRDSRSFSNAKKEPASEIPAATVAEKGKAGGKGKGKFEKKKYEKNRRDREHQEKELRSDFRKDDKKKKKNKKQEKVVKDEIVRIEGESIGMITIGEEIVIKDLAEKLGINVSDIIKKFFMEGKLLTANAILSFEEAEEVALEYEVIVEKEVVEEVSYGEKYHLEQEDTDEELVTRAPVITIMGHVDHGKTSLLDALRHTNVMGDEAGGITQKIGAYQVNWKGQRITFIDTPGHEAFTEMRARGANITDISILIVAADDGVKPQTVEAISHAKEAGVPIIVAINKIDKPGADPMKVRTELTEYGLMSPEWGGTTEFVEISAKQKINLEELLETILITAELEELKANPNKRPKAVVVESRLDPKMGAVADVLVQEGTLKIGDVFVAGEAHGRVRSMLDDRGKKINKAIVSQPVEITGFNVVPNAGDVLYGVESDKQAKKIVEDFIREKKVNEQNKKKHISLESLSQELEEQELKELKCIIRADSKGSVEALRESLEKLNTEKVVINVIQGSAGAVTEGDVKLAEASNAIIIAFNVRPTTPARIISEKIGVEIRNYNVIYHATEEIEKAMKGMLDPEFKEVYYGRIEVKQVFKVSNVGNIAGAIVVDGKVTKDSKIRVIRDGIIIFDGELGSLKRFKDDVKEVVMGQECGIGIQDFNDIKAGDIIESYIMEEIPR</sequence>
<feature type="binding site" evidence="8">
    <location>
        <begin position="522"/>
        <end position="529"/>
    </location>
    <ligand>
        <name>GTP</name>
        <dbReference type="ChEBI" id="CHEBI:37565"/>
    </ligand>
</feature>
<feature type="region of interest" description="G-domain" evidence="8">
    <location>
        <begin position="516"/>
        <end position="664"/>
    </location>
</feature>
<dbReference type="GO" id="GO:0003924">
    <property type="term" value="F:GTPase activity"/>
    <property type="evidence" value="ECO:0007669"/>
    <property type="project" value="UniProtKB-UniRule"/>
</dbReference>
<dbReference type="PANTHER" id="PTHR43381">
    <property type="entry name" value="TRANSLATION INITIATION FACTOR IF-2-RELATED"/>
    <property type="match status" value="1"/>
</dbReference>
<dbReference type="CDD" id="cd03702">
    <property type="entry name" value="IF2_mtIF2_II"/>
    <property type="match status" value="1"/>
</dbReference>
<dbReference type="RefSeq" id="WP_147005481.1">
    <property type="nucleotide sequence ID" value="NZ_AP019846.1"/>
</dbReference>
<dbReference type="SUPFAM" id="SSF52540">
    <property type="entry name" value="P-loop containing nucleoside triphosphate hydrolases"/>
    <property type="match status" value="1"/>
</dbReference>
<dbReference type="Gene3D" id="3.40.50.300">
    <property type="entry name" value="P-loop containing nucleotide triphosphate hydrolases"/>
    <property type="match status" value="1"/>
</dbReference>
<accession>A0A510L5Y4</accession>
<evidence type="ECO:0000256" key="4">
    <source>
        <dbReference type="ARBA" id="ARBA00022741"/>
    </source>
</evidence>
<protein>
    <recommendedName>
        <fullName evidence="2 8">Translation initiation factor IF-2</fullName>
    </recommendedName>
</protein>
<dbReference type="FunFam" id="3.40.50.300:FF:000019">
    <property type="entry name" value="Translation initiation factor IF-2"/>
    <property type="match status" value="1"/>
</dbReference>
<dbReference type="Gene3D" id="1.10.10.2480">
    <property type="match status" value="1"/>
</dbReference>
<comment type="function">
    <text evidence="7 8 9">One of the essential components for the initiation of protein synthesis. Protects formylmethionyl-tRNA from spontaneous hydrolysis and promotes its binding to the 30S ribosomal subunits. Also involved in the hydrolysis of GTP during the formation of the 70S ribosomal complex.</text>
</comment>
<evidence type="ECO:0000256" key="9">
    <source>
        <dbReference type="RuleBase" id="RU000644"/>
    </source>
</evidence>
<dbReference type="PRINTS" id="PR00449">
    <property type="entry name" value="RASTRNSFRMNG"/>
</dbReference>
<dbReference type="Gene3D" id="2.40.30.10">
    <property type="entry name" value="Translation factors"/>
    <property type="match status" value="2"/>
</dbReference>
<evidence type="ECO:0000256" key="8">
    <source>
        <dbReference type="HAMAP-Rule" id="MF_00100"/>
    </source>
</evidence>
<feature type="compositionally biased region" description="Basic residues" evidence="11">
    <location>
        <begin position="368"/>
        <end position="383"/>
    </location>
</feature>
<keyword evidence="4 8" id="KW-0547">Nucleotide-binding</keyword>
<dbReference type="EMBL" id="AP019846">
    <property type="protein sequence ID" value="BBM59410.1"/>
    <property type="molecule type" value="Genomic_DNA"/>
</dbReference>
<dbReference type="CDD" id="cd01887">
    <property type="entry name" value="IF2_eIF5B"/>
    <property type="match status" value="1"/>
</dbReference>
<organism evidence="13 14">
    <name type="scientific">Leptotrichia hongkongensis</name>
    <dbReference type="NCBI Taxonomy" id="554406"/>
    <lineage>
        <taxon>Bacteria</taxon>
        <taxon>Fusobacteriati</taxon>
        <taxon>Fusobacteriota</taxon>
        <taxon>Fusobacteriia</taxon>
        <taxon>Fusobacteriales</taxon>
        <taxon>Leptotrichiaceae</taxon>
        <taxon>Leptotrichia</taxon>
    </lineage>
</organism>
<proteinExistence type="inferred from homology"/>
<feature type="compositionally biased region" description="Basic and acidic residues" evidence="11">
    <location>
        <begin position="119"/>
        <end position="157"/>
    </location>
</feature>
<evidence type="ECO:0000256" key="1">
    <source>
        <dbReference type="ARBA" id="ARBA00007733"/>
    </source>
</evidence>
<feature type="compositionally biased region" description="Basic and acidic residues" evidence="11">
    <location>
        <begin position="243"/>
        <end position="287"/>
    </location>
</feature>
<dbReference type="OrthoDB" id="9811804at2"/>
<feature type="compositionally biased region" description="Basic and acidic residues" evidence="11">
    <location>
        <begin position="170"/>
        <end position="223"/>
    </location>
</feature>
<dbReference type="CDD" id="cd03692">
    <property type="entry name" value="mtIF2_IVc"/>
    <property type="match status" value="1"/>
</dbReference>
<dbReference type="InterPro" id="IPR053905">
    <property type="entry name" value="EF-G-like_DII"/>
</dbReference>
<dbReference type="FunFam" id="2.40.30.10:FF:000008">
    <property type="entry name" value="Translation initiation factor IF-2"/>
    <property type="match status" value="1"/>
</dbReference>
<evidence type="ECO:0000259" key="12">
    <source>
        <dbReference type="PROSITE" id="PS51722"/>
    </source>
</evidence>